<dbReference type="Proteomes" id="UP001595955">
    <property type="component" value="Unassembled WGS sequence"/>
</dbReference>
<organism evidence="3 4">
    <name type="scientific">Georgenia faecalis</name>
    <dbReference type="NCBI Taxonomy" id="2483799"/>
    <lineage>
        <taxon>Bacteria</taxon>
        <taxon>Bacillati</taxon>
        <taxon>Actinomycetota</taxon>
        <taxon>Actinomycetes</taxon>
        <taxon>Micrococcales</taxon>
        <taxon>Bogoriellaceae</taxon>
        <taxon>Georgenia</taxon>
    </lineage>
</organism>
<evidence type="ECO:0008006" key="5">
    <source>
        <dbReference type="Google" id="ProtNLM"/>
    </source>
</evidence>
<protein>
    <recommendedName>
        <fullName evidence="5">Integral membrane protein</fullName>
    </recommendedName>
</protein>
<feature type="transmembrane region" description="Helical" evidence="2">
    <location>
        <begin position="310"/>
        <end position="327"/>
    </location>
</feature>
<feature type="transmembrane region" description="Helical" evidence="2">
    <location>
        <begin position="333"/>
        <end position="350"/>
    </location>
</feature>
<evidence type="ECO:0000256" key="1">
    <source>
        <dbReference type="SAM" id="MobiDB-lite"/>
    </source>
</evidence>
<evidence type="ECO:0000313" key="4">
    <source>
        <dbReference type="Proteomes" id="UP001595955"/>
    </source>
</evidence>
<dbReference type="RefSeq" id="WP_122823905.1">
    <property type="nucleotide sequence ID" value="NZ_CP033325.1"/>
</dbReference>
<reference evidence="4" key="1">
    <citation type="journal article" date="2019" name="Int. J. Syst. Evol. Microbiol.">
        <title>The Global Catalogue of Microorganisms (GCM) 10K type strain sequencing project: providing services to taxonomists for standard genome sequencing and annotation.</title>
        <authorList>
            <consortium name="The Broad Institute Genomics Platform"/>
            <consortium name="The Broad Institute Genome Sequencing Center for Infectious Disease"/>
            <person name="Wu L."/>
            <person name="Ma J."/>
        </authorList>
    </citation>
    <scope>NUCLEOTIDE SEQUENCE [LARGE SCALE GENOMIC DNA]</scope>
    <source>
        <strain evidence="4">JCM 3369</strain>
    </source>
</reference>
<feature type="transmembrane region" description="Helical" evidence="2">
    <location>
        <begin position="76"/>
        <end position="96"/>
    </location>
</feature>
<keyword evidence="2" id="KW-0812">Transmembrane</keyword>
<feature type="transmembrane region" description="Helical" evidence="2">
    <location>
        <begin position="140"/>
        <end position="157"/>
    </location>
</feature>
<feature type="transmembrane region" description="Helical" evidence="2">
    <location>
        <begin position="46"/>
        <end position="64"/>
    </location>
</feature>
<keyword evidence="4" id="KW-1185">Reference proteome</keyword>
<feature type="transmembrane region" description="Helical" evidence="2">
    <location>
        <begin position="103"/>
        <end position="120"/>
    </location>
</feature>
<keyword evidence="2" id="KW-1133">Transmembrane helix</keyword>
<gene>
    <name evidence="3" type="ORF">ACFO3F_06475</name>
</gene>
<sequence length="365" mass="38073">MSHAPGSRAGAVPPREDGAGGAGAASRRPVLLRWGLPRDPRAVEHILGFVIFTVLTIVVTRAYLQLTGFPQVGGATLHIAHVLWGGLLMAVALVLALSFIGPVVRPAVAFFGGVGFGLFIDEVGKFLTKDNDYFYRPAPMIMYVTLMLVMVAADFLHGRRAHAPSEYLAGAADHAVAGVAGGLSPERRADAEELLAQGRAATGAAEVEALLAVVPEDHAELPDPIESTTTKIAEALRGLVRQGWTTGVSVALLAAVAGIDAAVIALAVTGDGDPPRWAVIVALGSLGLSVLLAGRGVMLLRRDRAEAFQWLRVAIVVNLLITLVALFRLDPWPACLGMAVAVVALVVVGAERGRLTRGVVARGGN</sequence>
<evidence type="ECO:0000313" key="3">
    <source>
        <dbReference type="EMBL" id="MFC4554888.1"/>
    </source>
</evidence>
<proteinExistence type="predicted"/>
<feature type="transmembrane region" description="Helical" evidence="2">
    <location>
        <begin position="276"/>
        <end position="298"/>
    </location>
</feature>
<name>A0ABV9D9P1_9MICO</name>
<accession>A0ABV9D9P1</accession>
<feature type="transmembrane region" description="Helical" evidence="2">
    <location>
        <begin position="247"/>
        <end position="270"/>
    </location>
</feature>
<comment type="caution">
    <text evidence="3">The sequence shown here is derived from an EMBL/GenBank/DDBJ whole genome shotgun (WGS) entry which is preliminary data.</text>
</comment>
<evidence type="ECO:0000256" key="2">
    <source>
        <dbReference type="SAM" id="Phobius"/>
    </source>
</evidence>
<keyword evidence="2" id="KW-0472">Membrane</keyword>
<dbReference type="EMBL" id="JBHSGF010000004">
    <property type="protein sequence ID" value="MFC4554888.1"/>
    <property type="molecule type" value="Genomic_DNA"/>
</dbReference>
<feature type="region of interest" description="Disordered" evidence="1">
    <location>
        <begin position="1"/>
        <end position="24"/>
    </location>
</feature>